<feature type="signal peptide" evidence="6">
    <location>
        <begin position="1"/>
        <end position="28"/>
    </location>
</feature>
<dbReference type="GO" id="GO:0005764">
    <property type="term" value="C:lysosome"/>
    <property type="evidence" value="ECO:0007669"/>
    <property type="project" value="TreeGrafter"/>
</dbReference>
<evidence type="ECO:0000313" key="8">
    <source>
        <dbReference type="Proteomes" id="UP000290189"/>
    </source>
</evidence>
<feature type="chain" id="PRO_5018215883" evidence="6">
    <location>
        <begin position="29"/>
        <end position="514"/>
    </location>
</feature>
<accession>A0A3P3Y363</accession>
<reference evidence="7 8" key="1">
    <citation type="submission" date="2018-03" db="EMBL/GenBank/DDBJ databases">
        <authorList>
            <person name="Fogelqvist J."/>
        </authorList>
    </citation>
    <scope>NUCLEOTIDE SEQUENCE [LARGE SCALE GENOMIC DNA]</scope>
</reference>
<keyword evidence="4" id="KW-0378">Hydrolase</keyword>
<keyword evidence="7" id="KW-0496">Mitochondrion</keyword>
<organism evidence="7 8">
    <name type="scientific">Plasmodiophora brassicae</name>
    <name type="common">Clubroot disease agent</name>
    <dbReference type="NCBI Taxonomy" id="37360"/>
    <lineage>
        <taxon>Eukaryota</taxon>
        <taxon>Sar</taxon>
        <taxon>Rhizaria</taxon>
        <taxon>Endomyxa</taxon>
        <taxon>Phytomyxea</taxon>
        <taxon>Plasmodiophorida</taxon>
        <taxon>Plasmodiophoridae</taxon>
        <taxon>Plasmodiophora</taxon>
    </lineage>
</organism>
<dbReference type="GO" id="GO:0070008">
    <property type="term" value="F:serine-type exopeptidase activity"/>
    <property type="evidence" value="ECO:0007669"/>
    <property type="project" value="InterPro"/>
</dbReference>
<evidence type="ECO:0000313" key="7">
    <source>
        <dbReference type="EMBL" id="SPQ94625.1"/>
    </source>
</evidence>
<dbReference type="GO" id="GO:0008239">
    <property type="term" value="F:dipeptidyl-peptidase activity"/>
    <property type="evidence" value="ECO:0007669"/>
    <property type="project" value="TreeGrafter"/>
</dbReference>
<dbReference type="AlphaFoldDB" id="A0A3P3Y363"/>
<dbReference type="Gene3D" id="3.40.50.1820">
    <property type="entry name" value="alpha/beta hydrolase"/>
    <property type="match status" value="1"/>
</dbReference>
<gene>
    <name evidence="7" type="ORF">PLBR_LOCUS1840</name>
</gene>
<evidence type="ECO:0000256" key="6">
    <source>
        <dbReference type="SAM" id="SignalP"/>
    </source>
</evidence>
<dbReference type="Pfam" id="PF05577">
    <property type="entry name" value="Peptidase_S28"/>
    <property type="match status" value="1"/>
</dbReference>
<name>A0A3P3Y363_PLABS</name>
<dbReference type="InterPro" id="IPR008758">
    <property type="entry name" value="Peptidase_S28"/>
</dbReference>
<dbReference type="PANTHER" id="PTHR11010">
    <property type="entry name" value="PROTEASE S28 PRO-X CARBOXYPEPTIDASE-RELATED"/>
    <property type="match status" value="1"/>
</dbReference>
<dbReference type="InterPro" id="IPR029058">
    <property type="entry name" value="AB_hydrolase_fold"/>
</dbReference>
<dbReference type="Gene3D" id="1.20.120.980">
    <property type="entry name" value="Serine carboxypeptidase S28, SKS domain"/>
    <property type="match status" value="1"/>
</dbReference>
<dbReference type="Proteomes" id="UP000290189">
    <property type="component" value="Unassembled WGS sequence"/>
</dbReference>
<keyword evidence="3 6" id="KW-0732">Signal</keyword>
<sequence>MMNVPISNASAILAALAIVTAAAAPSDGNVTTTASTYATYRATFVPHLFLTPADMKRFSADELPPERWFHQKVDHFDTLDRSKFWQRFFINATFFDATSGPVFVYIGGESPISPLDVVLGHHVELAEQHNALVIAVEHRYYGKSWPTTDSSTGNLRLLSSQQALADLATFLEHIHDKFRLSRSNPVITFGGSYPGALSAWLRMKFPSQVFAAVASSAPIRARVGFFGYMEVVSDSFGDEAVGGSPHCQARIQQAFREVERVHQSDGGLDRLSRLFKACEPLTGDRDYVQLMQSLAGIFQGAVQYNNQVPLNVAKICRLFTGHGTSAIGHLAKLNDDLVRTFSSQCHSFSYDAMVQGLSNPTYSATSTDRQWIFQTCAELGYYQECRFKHRCLFSERIDLNASLRLCNDLFGMGEQQIFDSIEFTNTLYGGFHPGVSRILFVNGDIDPWHSLSILNEQHVQRQKAVYIRGASHCQDMKPSTPDDSSALREGRLKIGKLVGKWIAESRNEHHDSAQ</sequence>
<evidence type="ECO:0000256" key="2">
    <source>
        <dbReference type="ARBA" id="ARBA00022670"/>
    </source>
</evidence>
<protein>
    <submittedName>
        <fullName evidence="7">Uncharacterized protein</fullName>
    </submittedName>
</protein>
<proteinExistence type="inferred from homology"/>
<keyword evidence="2" id="KW-0645">Protease</keyword>
<dbReference type="GO" id="GO:0005768">
    <property type="term" value="C:endosome"/>
    <property type="evidence" value="ECO:0007669"/>
    <property type="project" value="TreeGrafter"/>
</dbReference>
<dbReference type="GO" id="GO:0006508">
    <property type="term" value="P:proteolysis"/>
    <property type="evidence" value="ECO:0007669"/>
    <property type="project" value="UniProtKB-KW"/>
</dbReference>
<evidence type="ECO:0000256" key="1">
    <source>
        <dbReference type="ARBA" id="ARBA00011079"/>
    </source>
</evidence>
<dbReference type="InterPro" id="IPR042269">
    <property type="entry name" value="Ser_carbopepase_S28_SKS"/>
</dbReference>
<geneLocation type="mitochondrion" evidence="7"/>
<dbReference type="PANTHER" id="PTHR11010:SF11">
    <property type="entry name" value="THYMUS-SPECIFIC SERINE PROTEASE"/>
    <property type="match status" value="1"/>
</dbReference>
<evidence type="ECO:0000256" key="5">
    <source>
        <dbReference type="ARBA" id="ARBA00023180"/>
    </source>
</evidence>
<evidence type="ECO:0000256" key="4">
    <source>
        <dbReference type="ARBA" id="ARBA00022801"/>
    </source>
</evidence>
<comment type="similarity">
    <text evidence="1">Belongs to the peptidase S28 family.</text>
</comment>
<dbReference type="SUPFAM" id="SSF53474">
    <property type="entry name" value="alpha/beta-Hydrolases"/>
    <property type="match status" value="1"/>
</dbReference>
<dbReference type="EMBL" id="OVEO01000003">
    <property type="protein sequence ID" value="SPQ94625.1"/>
    <property type="molecule type" value="Genomic_DNA"/>
</dbReference>
<evidence type="ECO:0000256" key="3">
    <source>
        <dbReference type="ARBA" id="ARBA00022729"/>
    </source>
</evidence>
<keyword evidence="5" id="KW-0325">Glycoprotein</keyword>